<evidence type="ECO:0000313" key="2">
    <source>
        <dbReference type="EMBL" id="GGF52936.1"/>
    </source>
</evidence>
<reference evidence="2" key="1">
    <citation type="journal article" date="2014" name="Int. J. Syst. Evol. Microbiol.">
        <title>Complete genome sequence of Corynebacterium casei LMG S-19264T (=DSM 44701T), isolated from a smear-ripened cheese.</title>
        <authorList>
            <consortium name="US DOE Joint Genome Institute (JGI-PGF)"/>
            <person name="Walter F."/>
            <person name="Albersmeier A."/>
            <person name="Kalinowski J."/>
            <person name="Ruckert C."/>
        </authorList>
    </citation>
    <scope>NUCLEOTIDE SEQUENCE</scope>
    <source>
        <strain evidence="2">CCM 7897</strain>
    </source>
</reference>
<dbReference type="Proteomes" id="UP000606044">
    <property type="component" value="Unassembled WGS sequence"/>
</dbReference>
<name>A0A917F6N8_9HYPH</name>
<keyword evidence="3" id="KW-1185">Reference proteome</keyword>
<dbReference type="EMBL" id="BMCT01000001">
    <property type="protein sequence ID" value="GGF52936.1"/>
    <property type="molecule type" value="Genomic_DNA"/>
</dbReference>
<gene>
    <name evidence="2" type="ORF">GCM10007301_10530</name>
</gene>
<proteinExistence type="predicted"/>
<protein>
    <submittedName>
        <fullName evidence="2">Uncharacterized protein</fullName>
    </submittedName>
</protein>
<dbReference type="AlphaFoldDB" id="A0A917F6N8"/>
<feature type="region of interest" description="Disordered" evidence="1">
    <location>
        <begin position="42"/>
        <end position="69"/>
    </location>
</feature>
<dbReference type="RefSeq" id="WP_188576025.1">
    <property type="nucleotide sequence ID" value="NZ_BMCT01000001.1"/>
</dbReference>
<evidence type="ECO:0000256" key="1">
    <source>
        <dbReference type="SAM" id="MobiDB-lite"/>
    </source>
</evidence>
<accession>A0A917F6N8</accession>
<sequence length="69" mass="7763">MSCVVPFPTEHPRTRAAVTGGASAQIYILPVVRIERHPETELPMPKVPMPRKHHHPLAPFFSGGDWRAR</sequence>
<comment type="caution">
    <text evidence="2">The sequence shown here is derived from an EMBL/GenBank/DDBJ whole genome shotgun (WGS) entry which is preliminary data.</text>
</comment>
<evidence type="ECO:0000313" key="3">
    <source>
        <dbReference type="Proteomes" id="UP000606044"/>
    </source>
</evidence>
<organism evidence="2 3">
    <name type="scientific">Azorhizobium oxalatiphilum</name>
    <dbReference type="NCBI Taxonomy" id="980631"/>
    <lineage>
        <taxon>Bacteria</taxon>
        <taxon>Pseudomonadati</taxon>
        <taxon>Pseudomonadota</taxon>
        <taxon>Alphaproteobacteria</taxon>
        <taxon>Hyphomicrobiales</taxon>
        <taxon>Xanthobacteraceae</taxon>
        <taxon>Azorhizobium</taxon>
    </lineage>
</organism>
<reference evidence="2" key="2">
    <citation type="submission" date="2020-09" db="EMBL/GenBank/DDBJ databases">
        <authorList>
            <person name="Sun Q."/>
            <person name="Sedlacek I."/>
        </authorList>
    </citation>
    <scope>NUCLEOTIDE SEQUENCE</scope>
    <source>
        <strain evidence="2">CCM 7897</strain>
    </source>
</reference>